<dbReference type="AlphaFoldDB" id="A0A6J8EAP9"/>
<accession>A0A6J8EAP9</accession>
<dbReference type="OrthoDB" id="6255742at2759"/>
<keyword evidence="2" id="KW-1185">Reference proteome</keyword>
<protein>
    <recommendedName>
        <fullName evidence="3">Endonuclease/exonuclease/phosphatase domain-containing protein</fullName>
    </recommendedName>
</protein>
<reference evidence="1 2" key="1">
    <citation type="submission" date="2020-06" db="EMBL/GenBank/DDBJ databases">
        <authorList>
            <person name="Li R."/>
            <person name="Bekaert M."/>
        </authorList>
    </citation>
    <scope>NUCLEOTIDE SEQUENCE [LARGE SCALE GENOMIC DNA]</scope>
    <source>
        <strain evidence="2">wild</strain>
    </source>
</reference>
<evidence type="ECO:0000313" key="2">
    <source>
        <dbReference type="Proteomes" id="UP000507470"/>
    </source>
</evidence>
<gene>
    <name evidence="1" type="ORF">MCOR_50222</name>
</gene>
<dbReference type="EMBL" id="CACVKT020008797">
    <property type="protein sequence ID" value="CAC5417734.1"/>
    <property type="molecule type" value="Genomic_DNA"/>
</dbReference>
<organism evidence="1 2">
    <name type="scientific">Mytilus coruscus</name>
    <name type="common">Sea mussel</name>
    <dbReference type="NCBI Taxonomy" id="42192"/>
    <lineage>
        <taxon>Eukaryota</taxon>
        <taxon>Metazoa</taxon>
        <taxon>Spiralia</taxon>
        <taxon>Lophotrochozoa</taxon>
        <taxon>Mollusca</taxon>
        <taxon>Bivalvia</taxon>
        <taxon>Autobranchia</taxon>
        <taxon>Pteriomorphia</taxon>
        <taxon>Mytilida</taxon>
        <taxon>Mytiloidea</taxon>
        <taxon>Mytilidae</taxon>
        <taxon>Mytilinae</taxon>
        <taxon>Mytilus</taxon>
    </lineage>
</organism>
<name>A0A6J8EAP9_MYTCO</name>
<evidence type="ECO:0000313" key="1">
    <source>
        <dbReference type="EMBL" id="CAC5417734.1"/>
    </source>
</evidence>
<proteinExistence type="predicted"/>
<evidence type="ECO:0008006" key="3">
    <source>
        <dbReference type="Google" id="ProtNLM"/>
    </source>
</evidence>
<sequence>MDLYNLKYDNKERTFVNSLGQELSEIDYFLHNLPEGEFNNKQVLNNVTENTSDHHPIRMSTKFTYENSKNSYPQASSNIAKRVNWDKVDKDWYTAHINLHIDSLQIKENMGETAIEQATSKLCELLRETANLTSSSKAKFNAKPKLAWTFEIHAALKIARLKYKVWRNHGRPNNKSNKKVTENPTTIQHNLVPLDAKADTVIHSHMLRRVFMAGIDDGHWGLIKDLHEHAKSAIKWEGNISQPFNVNQGVR</sequence>
<dbReference type="Proteomes" id="UP000507470">
    <property type="component" value="Unassembled WGS sequence"/>
</dbReference>